<feature type="compositionally biased region" description="Low complexity" evidence="7">
    <location>
        <begin position="116"/>
        <end position="126"/>
    </location>
</feature>
<feature type="domain" description="ABC3 transporter permease C-terminal" evidence="9">
    <location>
        <begin position="307"/>
        <end position="425"/>
    </location>
</feature>
<dbReference type="Proteomes" id="UP000199183">
    <property type="component" value="Unassembled WGS sequence"/>
</dbReference>
<dbReference type="EMBL" id="FNRY01000001">
    <property type="protein sequence ID" value="SEB51423.1"/>
    <property type="molecule type" value="Genomic_DNA"/>
</dbReference>
<feature type="transmembrane region" description="Helical" evidence="8">
    <location>
        <begin position="443"/>
        <end position="464"/>
    </location>
</feature>
<gene>
    <name evidence="10" type="ORF">SAMN04489806_0931</name>
</gene>
<dbReference type="Pfam" id="PF02687">
    <property type="entry name" value="FtsX"/>
    <property type="match status" value="1"/>
</dbReference>
<keyword evidence="3 8" id="KW-0812">Transmembrane</keyword>
<evidence type="ECO:0000256" key="8">
    <source>
        <dbReference type="SAM" id="Phobius"/>
    </source>
</evidence>
<feature type="transmembrane region" description="Helical" evidence="8">
    <location>
        <begin position="881"/>
        <end position="902"/>
    </location>
</feature>
<keyword evidence="10" id="KW-0449">Lipoprotein</keyword>
<organism evidence="10 11">
    <name type="scientific">Paramicrobacterium humi</name>
    <dbReference type="NCBI Taxonomy" id="640635"/>
    <lineage>
        <taxon>Bacteria</taxon>
        <taxon>Bacillati</taxon>
        <taxon>Actinomycetota</taxon>
        <taxon>Actinomycetes</taxon>
        <taxon>Micrococcales</taxon>
        <taxon>Microbacteriaceae</taxon>
        <taxon>Paramicrobacterium</taxon>
    </lineage>
</organism>
<evidence type="ECO:0000313" key="11">
    <source>
        <dbReference type="Proteomes" id="UP000199183"/>
    </source>
</evidence>
<evidence type="ECO:0000256" key="7">
    <source>
        <dbReference type="SAM" id="MobiDB-lite"/>
    </source>
</evidence>
<comment type="subcellular location">
    <subcellularLocation>
        <location evidence="1">Cell membrane</location>
        <topology evidence="1">Multi-pass membrane protein</topology>
    </subcellularLocation>
</comment>
<evidence type="ECO:0000256" key="4">
    <source>
        <dbReference type="ARBA" id="ARBA00022989"/>
    </source>
</evidence>
<feature type="region of interest" description="Disordered" evidence="7">
    <location>
        <begin position="95"/>
        <end position="129"/>
    </location>
</feature>
<dbReference type="GO" id="GO:0005886">
    <property type="term" value="C:plasma membrane"/>
    <property type="evidence" value="ECO:0007669"/>
    <property type="project" value="UniProtKB-SubCell"/>
</dbReference>
<keyword evidence="2" id="KW-1003">Cell membrane</keyword>
<comment type="similarity">
    <text evidence="6">Belongs to the ABC-4 integral membrane protein family.</text>
</comment>
<evidence type="ECO:0000256" key="2">
    <source>
        <dbReference type="ARBA" id="ARBA00022475"/>
    </source>
</evidence>
<evidence type="ECO:0000256" key="6">
    <source>
        <dbReference type="ARBA" id="ARBA00038076"/>
    </source>
</evidence>
<dbReference type="RefSeq" id="WP_091180540.1">
    <property type="nucleotide sequence ID" value="NZ_FNRY01000001.1"/>
</dbReference>
<dbReference type="InterPro" id="IPR003838">
    <property type="entry name" value="ABC3_permease_C"/>
</dbReference>
<reference evidence="10 11" key="1">
    <citation type="submission" date="2016-10" db="EMBL/GenBank/DDBJ databases">
        <authorList>
            <person name="de Groot N.N."/>
        </authorList>
    </citation>
    <scope>NUCLEOTIDE SEQUENCE [LARGE SCALE GENOMIC DNA]</scope>
    <source>
        <strain evidence="10 11">DSM 21799</strain>
    </source>
</reference>
<evidence type="ECO:0000256" key="5">
    <source>
        <dbReference type="ARBA" id="ARBA00023136"/>
    </source>
</evidence>
<dbReference type="AlphaFoldDB" id="A0A1H4JZ19"/>
<keyword evidence="11" id="KW-1185">Reference proteome</keyword>
<dbReference type="InterPro" id="IPR050250">
    <property type="entry name" value="Macrolide_Exporter_MacB"/>
</dbReference>
<evidence type="ECO:0000256" key="3">
    <source>
        <dbReference type="ARBA" id="ARBA00022692"/>
    </source>
</evidence>
<protein>
    <submittedName>
        <fullName evidence="10">ABC-type transport system, involved in lipoprotein release, permease component</fullName>
    </submittedName>
</protein>
<feature type="transmembrane region" description="Helical" evidence="8">
    <location>
        <begin position="922"/>
        <end position="943"/>
    </location>
</feature>
<dbReference type="GO" id="GO:0022857">
    <property type="term" value="F:transmembrane transporter activity"/>
    <property type="evidence" value="ECO:0007669"/>
    <property type="project" value="TreeGrafter"/>
</dbReference>
<feature type="region of interest" description="Disordered" evidence="7">
    <location>
        <begin position="1"/>
        <end position="24"/>
    </location>
</feature>
<evidence type="ECO:0000256" key="1">
    <source>
        <dbReference type="ARBA" id="ARBA00004651"/>
    </source>
</evidence>
<proteinExistence type="inferred from homology"/>
<keyword evidence="4 8" id="KW-1133">Transmembrane helix</keyword>
<feature type="transmembrane region" description="Helical" evidence="8">
    <location>
        <begin position="533"/>
        <end position="555"/>
    </location>
</feature>
<feature type="transmembrane region" description="Helical" evidence="8">
    <location>
        <begin position="398"/>
        <end position="422"/>
    </location>
</feature>
<feature type="transmembrane region" description="Helical" evidence="8">
    <location>
        <begin position="51"/>
        <end position="72"/>
    </location>
</feature>
<dbReference type="OrthoDB" id="5089158at2"/>
<dbReference type="PANTHER" id="PTHR30572">
    <property type="entry name" value="MEMBRANE COMPONENT OF TRANSPORTER-RELATED"/>
    <property type="match status" value="1"/>
</dbReference>
<dbReference type="PANTHER" id="PTHR30572:SF4">
    <property type="entry name" value="ABC TRANSPORTER PERMEASE YTRF"/>
    <property type="match status" value="1"/>
</dbReference>
<name>A0A1H4JZ19_9MICO</name>
<feature type="transmembrane region" description="Helical" evidence="8">
    <location>
        <begin position="829"/>
        <end position="854"/>
    </location>
</feature>
<sequence>MNRHGTGATERPRYKRGGPDREQNRLRRSLAEWRLALRIARRSVWRSRGTSLIVVIMVLLPVAGFSAAAVIGQSTFPTPQEKIAAELGQNEAKLYTDIGPNPHASQNRFDPHDINSPSLGSTPSTPLDEDGVRALFPAGTEMFVVRNSDVRAETSHGVASFPVTVGALWDDAFTGRTNIIEGRAPSTGSEVLVTSAALEHLGAHVGDSVTIVSPSQADLTITGVLRDAQNADAVERIYLPEGDFASTLSTRLDGYFLPNTVVDMGDLARLNHAGVTVLSRDILSHATSLELAGASSPFQPFGVLIAMAAVFAIFEIVLLAGAAFAVGARKQQRALATLASVGGSKRVMRRIVLSQGIVLGGIGGIVGVVIGVPTAAVVMAITSDGSATLYWGFHAQPLVLGAIIALAVIVGLTSAVIPARAAAKFDVLAALRGSRRAAAPSRAAPRFGLAFMILGIVSTIGSAISIRNLEWDAHPALTDVLLSAMIAGPLIAQIGAIMCGGLVLRTISRLTSHFSIGARLASRDSASNTRRSVPAFASVMVTAFLAITVICIGTVQTQQLTAQYVYSTLPGQATVFIPKNLDNSERVAVGDIEAIVAEDAPMASVARFYDPAIELDPNTGMPSDGVHVTASVPVAHLCPSNPLSPEYDAGVWESSSAAALEQQHLTATDARCSASAELVSHSWNQISVTTLAGLAIWLGGHVPDDVRKTFESGGVVSSAPMLINDGHLTLQWWAADEGPSGSSSELPSQQPLTETTMRAVSVKATYPLPHRVLMSTETAETLGISLAVGRLVASPGSEAFSQAQIDKLNGDLGALNSGVFVERGPDQTWRYIIAIVALLAGVLFVCASAVAIGLSRADGRADDATLSAVGATRLLRRSFSFWQAIILVGVGTLIGTTAGLLISYGLRVAGAFSSGPFTPPWLVLGFVAIGMPVAIAIGSWLVASKPTTLARRVAIG</sequence>
<feature type="transmembrane region" description="Helical" evidence="8">
    <location>
        <begin position="301"/>
        <end position="326"/>
    </location>
</feature>
<accession>A0A1H4JZ19</accession>
<evidence type="ECO:0000259" key="9">
    <source>
        <dbReference type="Pfam" id="PF02687"/>
    </source>
</evidence>
<evidence type="ECO:0000313" key="10">
    <source>
        <dbReference type="EMBL" id="SEB51423.1"/>
    </source>
</evidence>
<feature type="transmembrane region" description="Helical" evidence="8">
    <location>
        <begin position="356"/>
        <end position="378"/>
    </location>
</feature>
<dbReference type="STRING" id="640635.SAMN04489806_0931"/>
<keyword evidence="5 8" id="KW-0472">Membrane</keyword>
<feature type="transmembrane region" description="Helical" evidence="8">
    <location>
        <begin position="484"/>
        <end position="504"/>
    </location>
</feature>